<keyword evidence="1" id="KW-0812">Transmembrane</keyword>
<keyword evidence="1" id="KW-1133">Transmembrane helix</keyword>
<dbReference type="EMBL" id="FOPP01000002">
    <property type="protein sequence ID" value="SFG73380.1"/>
    <property type="molecule type" value="Genomic_DNA"/>
</dbReference>
<feature type="chain" id="PRO_5011652777" evidence="2">
    <location>
        <begin position="21"/>
        <end position="237"/>
    </location>
</feature>
<keyword evidence="1" id="KW-0472">Membrane</keyword>
<proteinExistence type="predicted"/>
<evidence type="ECO:0000313" key="5">
    <source>
        <dbReference type="Proteomes" id="UP000199666"/>
    </source>
</evidence>
<feature type="domain" description="SH3b" evidence="3">
    <location>
        <begin position="21"/>
        <end position="84"/>
    </location>
</feature>
<dbReference type="Pfam" id="PF08239">
    <property type="entry name" value="SH3_3"/>
    <property type="match status" value="1"/>
</dbReference>
<accession>A0A1I2U8D0</accession>
<feature type="transmembrane region" description="Helical" evidence="1">
    <location>
        <begin position="134"/>
        <end position="156"/>
    </location>
</feature>
<evidence type="ECO:0000256" key="1">
    <source>
        <dbReference type="SAM" id="Phobius"/>
    </source>
</evidence>
<feature type="signal peptide" evidence="2">
    <location>
        <begin position="1"/>
        <end position="20"/>
    </location>
</feature>
<feature type="transmembrane region" description="Helical" evidence="1">
    <location>
        <begin position="109"/>
        <end position="127"/>
    </location>
</feature>
<reference evidence="4 5" key="1">
    <citation type="submission" date="2016-10" db="EMBL/GenBank/DDBJ databases">
        <authorList>
            <person name="de Groot N.N."/>
        </authorList>
    </citation>
    <scope>NUCLEOTIDE SEQUENCE [LARGE SCALE GENOMIC DNA]</scope>
    <source>
        <strain evidence="4 5">DSM 18684</strain>
    </source>
</reference>
<evidence type="ECO:0000256" key="2">
    <source>
        <dbReference type="SAM" id="SignalP"/>
    </source>
</evidence>
<dbReference type="STRING" id="414048.SAMN04489864_10226"/>
<evidence type="ECO:0000259" key="3">
    <source>
        <dbReference type="PROSITE" id="PS51781"/>
    </source>
</evidence>
<name>A0A1I2U8D0_9SPHI</name>
<protein>
    <submittedName>
        <fullName evidence="4">SH3 domain-containing protein</fullName>
    </submittedName>
</protein>
<gene>
    <name evidence="4" type="ORF">SAMN04489864_10226</name>
</gene>
<keyword evidence="5" id="KW-1185">Reference proteome</keyword>
<dbReference type="PROSITE" id="PS51781">
    <property type="entry name" value="SH3B"/>
    <property type="match status" value="1"/>
</dbReference>
<keyword evidence="2" id="KW-0732">Signal</keyword>
<dbReference type="RefSeq" id="WP_177217044.1">
    <property type="nucleotide sequence ID" value="NZ_FOPP01000002.1"/>
</dbReference>
<dbReference type="Gene3D" id="2.30.30.40">
    <property type="entry name" value="SH3 Domains"/>
    <property type="match status" value="1"/>
</dbReference>
<evidence type="ECO:0000313" key="4">
    <source>
        <dbReference type="EMBL" id="SFG73380.1"/>
    </source>
</evidence>
<dbReference type="AlphaFoldDB" id="A0A1I2U8D0"/>
<dbReference type="SMART" id="SM00287">
    <property type="entry name" value="SH3b"/>
    <property type="match status" value="1"/>
</dbReference>
<dbReference type="InterPro" id="IPR003646">
    <property type="entry name" value="SH3-like_bac-type"/>
</dbReference>
<dbReference type="Proteomes" id="UP000199666">
    <property type="component" value="Unassembled WGS sequence"/>
</dbReference>
<sequence length="237" mass="26900">MNRYFFLLFTFVLFSFSVNAQDIYSVTADKLNVRETKDPSSKKIGFLPQGENVAVLDSSDTKFFKIKVTNGEGWVSKDYLRRISPVPIKKSAETVVTVTQNNEEGRGNIVFIILAIVVMVMLLFVIIKFVPNKVFMVFSAAMVLIIGYFFYLGFIVEKVVSGKYTTDTDAQYQSFDFKSKDSVVIHDTYLDSLSTAHYVIEGDVIKFKQQENTFLLLIRDDSTLVGEGFTKGIFKKN</sequence>
<organism evidence="4 5">
    <name type="scientific">Pedobacter insulae</name>
    <dbReference type="NCBI Taxonomy" id="414048"/>
    <lineage>
        <taxon>Bacteria</taxon>
        <taxon>Pseudomonadati</taxon>
        <taxon>Bacteroidota</taxon>
        <taxon>Sphingobacteriia</taxon>
        <taxon>Sphingobacteriales</taxon>
        <taxon>Sphingobacteriaceae</taxon>
        <taxon>Pedobacter</taxon>
    </lineage>
</organism>